<evidence type="ECO:0000256" key="3">
    <source>
        <dbReference type="ARBA" id="ARBA00022692"/>
    </source>
</evidence>
<dbReference type="Gene3D" id="1.20.1080.10">
    <property type="entry name" value="Glycerol uptake facilitator protein"/>
    <property type="match status" value="1"/>
</dbReference>
<feature type="transmembrane region" description="Helical" evidence="6">
    <location>
        <begin position="6"/>
        <end position="23"/>
    </location>
</feature>
<accession>A0AA97J0Z8</accession>
<feature type="transmembrane region" description="Helical" evidence="6">
    <location>
        <begin position="117"/>
        <end position="136"/>
    </location>
</feature>
<dbReference type="GeneID" id="129325469"/>
<dbReference type="PANTHER" id="PTHR21191">
    <property type="entry name" value="AQUAPORIN"/>
    <property type="match status" value="1"/>
</dbReference>
<dbReference type="GO" id="GO:0016020">
    <property type="term" value="C:membrane"/>
    <property type="evidence" value="ECO:0007669"/>
    <property type="project" value="UniProtKB-SubCell"/>
</dbReference>
<dbReference type="KEGG" id="emc:129325469"/>
<dbReference type="InterPro" id="IPR023271">
    <property type="entry name" value="Aquaporin-like"/>
</dbReference>
<proteinExistence type="inferred from homology"/>
<reference evidence="9" key="1">
    <citation type="submission" date="2025-08" db="UniProtKB">
        <authorList>
            <consortium name="RefSeq"/>
        </authorList>
    </citation>
    <scope>IDENTIFICATION</scope>
    <source>
        <tissue evidence="9">Blood</tissue>
    </source>
</reference>
<dbReference type="GO" id="GO:0015267">
    <property type="term" value="F:channel activity"/>
    <property type="evidence" value="ECO:0007669"/>
    <property type="project" value="InterPro"/>
</dbReference>
<dbReference type="AlphaFoldDB" id="A0AA97J0Z8"/>
<dbReference type="RefSeq" id="XP_054829104.1">
    <property type="nucleotide sequence ID" value="XM_054973129.1"/>
</dbReference>
<comment type="subcellular location">
    <subcellularLocation>
        <location evidence="1">Membrane</location>
        <topology evidence="1">Multi-pass membrane protein</topology>
    </subcellularLocation>
</comment>
<feature type="transmembrane region" description="Helical" evidence="6">
    <location>
        <begin position="227"/>
        <end position="246"/>
    </location>
</feature>
<feature type="transmembrane region" description="Helical" evidence="6">
    <location>
        <begin position="156"/>
        <end position="174"/>
    </location>
</feature>
<dbReference type="InterPro" id="IPR000425">
    <property type="entry name" value="MIP"/>
</dbReference>
<evidence type="ECO:0000256" key="7">
    <source>
        <dbReference type="RuleBase" id="RU000477"/>
    </source>
</evidence>
<organism evidence="8 9">
    <name type="scientific">Eublepharis macularius</name>
    <name type="common">Leopard gecko</name>
    <name type="synonym">Cyrtodactylus macularius</name>
    <dbReference type="NCBI Taxonomy" id="481883"/>
    <lineage>
        <taxon>Eukaryota</taxon>
        <taxon>Metazoa</taxon>
        <taxon>Chordata</taxon>
        <taxon>Craniata</taxon>
        <taxon>Vertebrata</taxon>
        <taxon>Euteleostomi</taxon>
        <taxon>Lepidosauria</taxon>
        <taxon>Squamata</taxon>
        <taxon>Bifurcata</taxon>
        <taxon>Gekkota</taxon>
        <taxon>Eublepharidae</taxon>
        <taxon>Eublepharinae</taxon>
        <taxon>Eublepharis</taxon>
    </lineage>
</organism>
<dbReference type="Proteomes" id="UP001190640">
    <property type="component" value="Chromosome 3"/>
</dbReference>
<evidence type="ECO:0000256" key="1">
    <source>
        <dbReference type="ARBA" id="ARBA00004141"/>
    </source>
</evidence>
<evidence type="ECO:0000256" key="6">
    <source>
        <dbReference type="PIRNR" id="PIRNR017529"/>
    </source>
</evidence>
<keyword evidence="5 6" id="KW-0472">Membrane</keyword>
<name>A0AA97J0Z8_EUBMA</name>
<keyword evidence="8" id="KW-1185">Reference proteome</keyword>
<dbReference type="PANTHER" id="PTHR21191:SF7">
    <property type="entry name" value="AQUAPORIN-11"/>
    <property type="match status" value="1"/>
</dbReference>
<dbReference type="InterPro" id="IPR016697">
    <property type="entry name" value="Aquaporin_11/12"/>
</dbReference>
<dbReference type="CTD" id="282679"/>
<evidence type="ECO:0000313" key="8">
    <source>
        <dbReference type="Proteomes" id="UP001190640"/>
    </source>
</evidence>
<feature type="transmembrane region" description="Helical" evidence="6">
    <location>
        <begin position="186"/>
        <end position="207"/>
    </location>
</feature>
<evidence type="ECO:0000313" key="9">
    <source>
        <dbReference type="RefSeq" id="XP_054829104.1"/>
    </source>
</evidence>
<dbReference type="PRINTS" id="PR00783">
    <property type="entry name" value="MINTRINSICP"/>
</dbReference>
<dbReference type="GO" id="GO:0005737">
    <property type="term" value="C:cytoplasm"/>
    <property type="evidence" value="ECO:0007669"/>
    <property type="project" value="TreeGrafter"/>
</dbReference>
<evidence type="ECO:0000256" key="5">
    <source>
        <dbReference type="ARBA" id="ARBA00023136"/>
    </source>
</evidence>
<dbReference type="InterPro" id="IPR023266">
    <property type="entry name" value="Aquaporin_11"/>
</dbReference>
<protein>
    <recommendedName>
        <fullName evidence="6">Aquaporin</fullName>
    </recommendedName>
</protein>
<dbReference type="SUPFAM" id="SSF81338">
    <property type="entry name" value="Aquaporin-like"/>
    <property type="match status" value="1"/>
</dbReference>
<comment type="similarity">
    <text evidence="2">Belongs to the MIP/aquaporin (TC 1.A.8) family. AQP11/AQP12 subfamily.</text>
</comment>
<keyword evidence="4 6" id="KW-1133">Transmembrane helix</keyword>
<dbReference type="Pfam" id="PF00230">
    <property type="entry name" value="MIP"/>
    <property type="match status" value="1"/>
</dbReference>
<dbReference type="PRINTS" id="PR02024">
    <property type="entry name" value="AQUAPORIN11"/>
</dbReference>
<evidence type="ECO:0000256" key="4">
    <source>
        <dbReference type="ARBA" id="ARBA00022989"/>
    </source>
</evidence>
<keyword evidence="3 6" id="KW-0812">Transmembrane</keyword>
<dbReference type="PIRSF" id="PIRSF017529">
    <property type="entry name" value="Aquaporin_11/12"/>
    <property type="match status" value="1"/>
</dbReference>
<dbReference type="InterPro" id="IPR051883">
    <property type="entry name" value="AQP11/12_channel"/>
</dbReference>
<evidence type="ECO:0000256" key="2">
    <source>
        <dbReference type="ARBA" id="ARBA00005900"/>
    </source>
</evidence>
<sequence length="265" mass="29959">MDAYEACISLLVMAGTVMLTAWCRQQAHQFIHRNPQMYCFFLELSGAFQICACTHELRLLADLPPKPQMALALTYIFTTLHGFSLPGSINNPSSSFQLLCSNRITVKTWWLQTSAQFIGAILADIYIRLIWIFGIIPGHSRALGENCSDPMQTTVASAFILELLFSFLLHLTLLKFESMNHKAKIHLVALLITTLVYEGGHLTGAVFNPALAFSLHLRCFLDKFWNYTLVYWVAPCLGSVLVAVLWDEVIPYLRNHFNAQETQQN</sequence>
<gene>
    <name evidence="9" type="primary">AQP11</name>
</gene>
<keyword evidence="7" id="KW-0813">Transport</keyword>